<keyword evidence="3" id="KW-0378">Hydrolase</keyword>
<gene>
    <name evidence="3" type="ORF">R9X50_00478300</name>
</gene>
<dbReference type="GO" id="GO:0005975">
    <property type="term" value="P:carbohydrate metabolic process"/>
    <property type="evidence" value="ECO:0007669"/>
    <property type="project" value="InterPro"/>
</dbReference>
<dbReference type="GO" id="GO:0004553">
    <property type="term" value="F:hydrolase activity, hydrolyzing O-glycosyl compounds"/>
    <property type="evidence" value="ECO:0007669"/>
    <property type="project" value="InterPro"/>
</dbReference>
<feature type="chain" id="PRO_5042938294" evidence="1">
    <location>
        <begin position="21"/>
        <end position="382"/>
    </location>
</feature>
<dbReference type="PANTHER" id="PTHR38121:SF5">
    <property type="entry name" value="GH16 DOMAIN-CONTAINING PROTEIN"/>
    <property type="match status" value="1"/>
</dbReference>
<protein>
    <submittedName>
        <fullName evidence="3">Glycoside hydrolase family 16 protein</fullName>
    </submittedName>
</protein>
<dbReference type="Pfam" id="PF00722">
    <property type="entry name" value="Glyco_hydro_16"/>
    <property type="match status" value="1"/>
</dbReference>
<dbReference type="Proteomes" id="UP001303373">
    <property type="component" value="Chromosome 7"/>
</dbReference>
<organism evidence="3 4">
    <name type="scientific">Acrodontium crateriforme</name>
    <dbReference type="NCBI Taxonomy" id="150365"/>
    <lineage>
        <taxon>Eukaryota</taxon>
        <taxon>Fungi</taxon>
        <taxon>Dikarya</taxon>
        <taxon>Ascomycota</taxon>
        <taxon>Pezizomycotina</taxon>
        <taxon>Dothideomycetes</taxon>
        <taxon>Dothideomycetidae</taxon>
        <taxon>Mycosphaerellales</taxon>
        <taxon>Teratosphaeriaceae</taxon>
        <taxon>Acrodontium</taxon>
    </lineage>
</organism>
<accession>A0AAQ3M5Y3</accession>
<dbReference type="InterPro" id="IPR013320">
    <property type="entry name" value="ConA-like_dom_sf"/>
</dbReference>
<evidence type="ECO:0000256" key="1">
    <source>
        <dbReference type="SAM" id="SignalP"/>
    </source>
</evidence>
<dbReference type="EMBL" id="CP138586">
    <property type="protein sequence ID" value="WPH01929.1"/>
    <property type="molecule type" value="Genomic_DNA"/>
</dbReference>
<sequence length="382" mass="42488">MRVLRLWLLTATSSFVHVIAHCPCGFTVNSTSSTDFALFTESVETNFLQGWPSITWTNQPVSQWVAQEYNVSTAASRGPYGKAAQVGNVVADTQPTIQGKKDGVPGEPGLQLWVRQQLIGDAPNQLIPMAELSSARSDMLYGSFRASMKTSAVNGTCAGFFFYRNNSQEIDMESLSKQQQPPNWPLNLVNQSPLSVKNGFNADDTGGKWLYNLTVSPSDDYHEYRFDWLPNRIDFYVDGRYLINFTESIPDSPGSLHLSHWSNGNPNWSGGPPAKDAVLMVEYVKAYFNSSDPVRQKSAQESCQMGIQNQTYPRQSLVCPIVIGEPTPSIATRTTATSTTGATTTHRSSALRLRTREDGCENPACWAWWFSLLSWTFFFILS</sequence>
<dbReference type="SUPFAM" id="SSF49899">
    <property type="entry name" value="Concanavalin A-like lectins/glucanases"/>
    <property type="match status" value="1"/>
</dbReference>
<evidence type="ECO:0000259" key="2">
    <source>
        <dbReference type="PROSITE" id="PS51762"/>
    </source>
</evidence>
<feature type="signal peptide" evidence="1">
    <location>
        <begin position="1"/>
        <end position="20"/>
    </location>
</feature>
<keyword evidence="4" id="KW-1185">Reference proteome</keyword>
<dbReference type="PANTHER" id="PTHR38121">
    <property type="entry name" value="GH16 DOMAIN-CONTAINING PROTEIN"/>
    <property type="match status" value="1"/>
</dbReference>
<dbReference type="InterPro" id="IPR000757">
    <property type="entry name" value="Beta-glucanase-like"/>
</dbReference>
<name>A0AAQ3M5Y3_9PEZI</name>
<evidence type="ECO:0000313" key="4">
    <source>
        <dbReference type="Proteomes" id="UP001303373"/>
    </source>
</evidence>
<reference evidence="3 4" key="1">
    <citation type="submission" date="2023-11" db="EMBL/GenBank/DDBJ databases">
        <title>An acidophilic fungus is an integral part of prey digestion in a carnivorous sundew plant.</title>
        <authorList>
            <person name="Tsai I.J."/>
        </authorList>
    </citation>
    <scope>NUCLEOTIDE SEQUENCE [LARGE SCALE GENOMIC DNA]</scope>
    <source>
        <strain evidence="3">169a</strain>
    </source>
</reference>
<dbReference type="CDD" id="cd00413">
    <property type="entry name" value="Glyco_hydrolase_16"/>
    <property type="match status" value="1"/>
</dbReference>
<proteinExistence type="predicted"/>
<feature type="domain" description="GH16" evidence="2">
    <location>
        <begin position="54"/>
        <end position="292"/>
    </location>
</feature>
<dbReference type="PROSITE" id="PS51762">
    <property type="entry name" value="GH16_2"/>
    <property type="match status" value="1"/>
</dbReference>
<dbReference type="Gene3D" id="2.60.120.200">
    <property type="match status" value="1"/>
</dbReference>
<keyword evidence="1" id="KW-0732">Signal</keyword>
<dbReference type="AlphaFoldDB" id="A0AAQ3M5Y3"/>
<evidence type="ECO:0000313" key="3">
    <source>
        <dbReference type="EMBL" id="WPH01929.1"/>
    </source>
</evidence>